<feature type="domain" description="Amidohydrolase-related" evidence="2">
    <location>
        <begin position="3"/>
        <end position="262"/>
    </location>
</feature>
<dbReference type="EMBL" id="CYXO01000009">
    <property type="protein sequence ID" value="CUN05809.1"/>
    <property type="molecule type" value="Genomic_DNA"/>
</dbReference>
<proteinExistence type="predicted"/>
<dbReference type="InterPro" id="IPR006680">
    <property type="entry name" value="Amidohydro-rel"/>
</dbReference>
<dbReference type="CDD" id="cd01292">
    <property type="entry name" value="metallo-dependent_hydrolases"/>
    <property type="match status" value="1"/>
</dbReference>
<evidence type="ECO:0000256" key="1">
    <source>
        <dbReference type="ARBA" id="ARBA00023239"/>
    </source>
</evidence>
<evidence type="ECO:0000259" key="2">
    <source>
        <dbReference type="Pfam" id="PF04909"/>
    </source>
</evidence>
<evidence type="ECO:0000313" key="3">
    <source>
        <dbReference type="EMBL" id="CUN05809.1"/>
    </source>
</evidence>
<dbReference type="GO" id="GO:0019748">
    <property type="term" value="P:secondary metabolic process"/>
    <property type="evidence" value="ECO:0007669"/>
    <property type="project" value="TreeGrafter"/>
</dbReference>
<reference evidence="3 4" key="1">
    <citation type="submission" date="2015-09" db="EMBL/GenBank/DDBJ databases">
        <authorList>
            <consortium name="Pathogen Informatics"/>
        </authorList>
    </citation>
    <scope>NUCLEOTIDE SEQUENCE [LARGE SCALE GENOMIC DNA]</scope>
    <source>
        <strain evidence="3 4">2789STDY5834961</strain>
    </source>
</reference>
<dbReference type="AlphaFoldDB" id="A0A173TU30"/>
<keyword evidence="3" id="KW-0378">Hydrolase</keyword>
<dbReference type="Gene3D" id="3.20.20.140">
    <property type="entry name" value="Metal-dependent hydrolases"/>
    <property type="match status" value="1"/>
</dbReference>
<dbReference type="SUPFAM" id="SSF51556">
    <property type="entry name" value="Metallo-dependent hydrolases"/>
    <property type="match status" value="1"/>
</dbReference>
<dbReference type="Proteomes" id="UP000095597">
    <property type="component" value="Unassembled WGS sequence"/>
</dbReference>
<dbReference type="PANTHER" id="PTHR21240">
    <property type="entry name" value="2-AMINO-3-CARBOXYLMUCONATE-6-SEMIALDEHYDE DECARBOXYLASE"/>
    <property type="match status" value="1"/>
</dbReference>
<dbReference type="GO" id="GO:0016831">
    <property type="term" value="F:carboxy-lyase activity"/>
    <property type="evidence" value="ECO:0007669"/>
    <property type="project" value="InterPro"/>
</dbReference>
<dbReference type="InterPro" id="IPR032466">
    <property type="entry name" value="Metal_Hydrolase"/>
</dbReference>
<dbReference type="GO" id="GO:0016787">
    <property type="term" value="F:hydrolase activity"/>
    <property type="evidence" value="ECO:0007669"/>
    <property type="project" value="UniProtKB-KW"/>
</dbReference>
<dbReference type="PANTHER" id="PTHR21240:SF28">
    <property type="entry name" value="ISO-OROTATE DECARBOXYLASE (EUROFUNG)"/>
    <property type="match status" value="1"/>
</dbReference>
<dbReference type="GO" id="GO:0005737">
    <property type="term" value="C:cytoplasm"/>
    <property type="evidence" value="ECO:0007669"/>
    <property type="project" value="TreeGrafter"/>
</dbReference>
<evidence type="ECO:0000313" key="4">
    <source>
        <dbReference type="Proteomes" id="UP000095597"/>
    </source>
</evidence>
<dbReference type="Pfam" id="PF04909">
    <property type="entry name" value="Amidohydro_2"/>
    <property type="match status" value="1"/>
</dbReference>
<keyword evidence="1" id="KW-0456">Lyase</keyword>
<accession>A0A173TU30</accession>
<protein>
    <submittedName>
        <fullName evidence="3">Predicted metal-dependent hydrolase of the TIM-barrel fold</fullName>
    </submittedName>
</protein>
<dbReference type="OrthoDB" id="9771932at2"/>
<organism evidence="3 4">
    <name type="scientific">Dorea longicatena</name>
    <dbReference type="NCBI Taxonomy" id="88431"/>
    <lineage>
        <taxon>Bacteria</taxon>
        <taxon>Bacillati</taxon>
        <taxon>Bacillota</taxon>
        <taxon>Clostridia</taxon>
        <taxon>Lachnospirales</taxon>
        <taxon>Lachnospiraceae</taxon>
        <taxon>Dorea</taxon>
    </lineage>
</organism>
<sequence length="262" mass="29143">MIIDFHTHMFPDKIAGRTLDYLSGIFGASPFADGTYTGLCNSMGKGAVDISIALPAVTKISQVAAINRFASAYTEGPVISFGGIHPECENYKEILKEIKNLGLKGIKLHPDYQDMYFDNIRYERIIDAASELGLITVVHAGVDPKCPEDVHCTPEMARKVLDDVKPEKLVLAHMGGNEMWDDVERYLVGQNVYFDTGVILNTMPQEQFLRIVHMHGADRILFGTDSPWADQKNFVALLEHMPLTEEEKAAIFSENAKKLLGI</sequence>
<dbReference type="InterPro" id="IPR032465">
    <property type="entry name" value="ACMSD"/>
</dbReference>
<dbReference type="RefSeq" id="WP_055214350.1">
    <property type="nucleotide sequence ID" value="NZ_CYXO01000009.1"/>
</dbReference>
<gene>
    <name evidence="3" type="ORF">ERS852573_01740</name>
</gene>
<name>A0A173TU30_9FIRM</name>